<dbReference type="InterPro" id="IPR045058">
    <property type="entry name" value="GIMA/IAN/Toc"/>
</dbReference>
<feature type="region of interest" description="Disordered" evidence="4">
    <location>
        <begin position="78"/>
        <end position="126"/>
    </location>
</feature>
<dbReference type="Pfam" id="PF04548">
    <property type="entry name" value="AIG1"/>
    <property type="match status" value="1"/>
</dbReference>
<evidence type="ECO:0000313" key="7">
    <source>
        <dbReference type="Proteomes" id="UP000010556"/>
    </source>
</evidence>
<evidence type="ECO:0000256" key="3">
    <source>
        <dbReference type="ARBA" id="ARBA00023134"/>
    </source>
</evidence>
<dbReference type="InterPro" id="IPR027417">
    <property type="entry name" value="P-loop_NTPase"/>
</dbReference>
<dbReference type="PANTHER" id="PTHR10903">
    <property type="entry name" value="GTPASE, IMAP FAMILY MEMBER-RELATED"/>
    <property type="match status" value="1"/>
</dbReference>
<dbReference type="GO" id="GO:0005525">
    <property type="term" value="F:GTP binding"/>
    <property type="evidence" value="ECO:0007669"/>
    <property type="project" value="UniProtKB-KW"/>
</dbReference>
<dbReference type="FunFam" id="3.40.50.300:FF:000366">
    <property type="entry name" value="GTPase, IMAP family member 2"/>
    <property type="match status" value="1"/>
</dbReference>
<dbReference type="Proteomes" id="UP000010556">
    <property type="component" value="Unassembled WGS sequence"/>
</dbReference>
<organism evidence="6 7">
    <name type="scientific">Myotis davidii</name>
    <name type="common">David's myotis</name>
    <dbReference type="NCBI Taxonomy" id="225400"/>
    <lineage>
        <taxon>Eukaryota</taxon>
        <taxon>Metazoa</taxon>
        <taxon>Chordata</taxon>
        <taxon>Craniata</taxon>
        <taxon>Vertebrata</taxon>
        <taxon>Euteleostomi</taxon>
        <taxon>Mammalia</taxon>
        <taxon>Eutheria</taxon>
        <taxon>Laurasiatheria</taxon>
        <taxon>Chiroptera</taxon>
        <taxon>Yangochiroptera</taxon>
        <taxon>Vespertilionidae</taxon>
        <taxon>Myotis</taxon>
    </lineage>
</organism>
<evidence type="ECO:0000256" key="1">
    <source>
        <dbReference type="ARBA" id="ARBA00008535"/>
    </source>
</evidence>
<protein>
    <submittedName>
        <fullName evidence="6">GTPase IMAP family member 1</fullName>
    </submittedName>
</protein>
<dbReference type="Gene3D" id="3.40.50.300">
    <property type="entry name" value="P-loop containing nucleotide triphosphate hydrolases"/>
    <property type="match status" value="1"/>
</dbReference>
<name>L5M1I2_MYODS</name>
<feature type="domain" description="AIG1-type G" evidence="5">
    <location>
        <begin position="131"/>
        <end position="335"/>
    </location>
</feature>
<dbReference type="AlphaFoldDB" id="L5M1I2"/>
<dbReference type="CDD" id="cd01852">
    <property type="entry name" value="AIG1"/>
    <property type="match status" value="1"/>
</dbReference>
<evidence type="ECO:0000259" key="5">
    <source>
        <dbReference type="PROSITE" id="PS51720"/>
    </source>
</evidence>
<dbReference type="GO" id="GO:0005783">
    <property type="term" value="C:endoplasmic reticulum"/>
    <property type="evidence" value="ECO:0007669"/>
    <property type="project" value="TreeGrafter"/>
</dbReference>
<gene>
    <name evidence="6" type="ORF">MDA_GLEAN10002998</name>
</gene>
<keyword evidence="7" id="KW-1185">Reference proteome</keyword>
<keyword evidence="3" id="KW-0342">GTP-binding</keyword>
<dbReference type="PANTHER" id="PTHR10903:SF74">
    <property type="entry name" value="GTPASE IMAP FAMILY MEMBER 1"/>
    <property type="match status" value="1"/>
</dbReference>
<sequence>MPPSLAEGMRFFPGEQRKGLPDKNTFPQALPMVGTPPLMTCAQLPASTYLAPISCALCSQEFSQRQDTSPCAGRKSLLHSQLEDSSRSGPSVPDSEPVTDSAGKVSMGGRKMARDEESAYGSEDTTQALQEPRLRLILVGKTGAGKSASGNSILGHRRFISRLSATSVTRTCEVGSCKWDRWHVEVMDTPDLFSSLVPKTDPGCQERARCYLLSAPGPHALLLVTQLGRFTAQDQKAVSALKDLFGDNVVKRTILLFTRKEDLAGGCLQEYVRDTDNRALRALVAQCEGRVCAFDNRAMGGELQDQVQELLVLVERLVRDHAGVPYSNDVYRLVQELAFSSPEEKLRRVAERLASPVQRRQGRGLLGRLCGWVKAWKRGTAMLLGVLFLLCVLFSRRWSQAVDEVRPE</sequence>
<proteinExistence type="inferred from homology"/>
<evidence type="ECO:0000313" key="6">
    <source>
        <dbReference type="EMBL" id="ELK32231.1"/>
    </source>
</evidence>
<dbReference type="PROSITE" id="PS51720">
    <property type="entry name" value="G_AIG1"/>
    <property type="match status" value="1"/>
</dbReference>
<accession>L5M1I2</accession>
<reference evidence="7" key="1">
    <citation type="journal article" date="2013" name="Science">
        <title>Comparative analysis of bat genomes provides insight into the evolution of flight and immunity.</title>
        <authorList>
            <person name="Zhang G."/>
            <person name="Cowled C."/>
            <person name="Shi Z."/>
            <person name="Huang Z."/>
            <person name="Bishop-Lilly K.A."/>
            <person name="Fang X."/>
            <person name="Wynne J.W."/>
            <person name="Xiong Z."/>
            <person name="Baker M.L."/>
            <person name="Zhao W."/>
            <person name="Tachedjian M."/>
            <person name="Zhu Y."/>
            <person name="Zhou P."/>
            <person name="Jiang X."/>
            <person name="Ng J."/>
            <person name="Yang L."/>
            <person name="Wu L."/>
            <person name="Xiao J."/>
            <person name="Feng Y."/>
            <person name="Chen Y."/>
            <person name="Sun X."/>
            <person name="Zhang Y."/>
            <person name="Marsh G.A."/>
            <person name="Crameri G."/>
            <person name="Broder C.C."/>
            <person name="Frey K.G."/>
            <person name="Wang L.F."/>
            <person name="Wang J."/>
        </authorList>
    </citation>
    <scope>NUCLEOTIDE SEQUENCE [LARGE SCALE GENOMIC DNA]</scope>
</reference>
<dbReference type="InterPro" id="IPR006703">
    <property type="entry name" value="G_AIG1"/>
</dbReference>
<feature type="region of interest" description="Disordered" evidence="4">
    <location>
        <begin position="1"/>
        <end position="25"/>
    </location>
</feature>
<dbReference type="SUPFAM" id="SSF52540">
    <property type="entry name" value="P-loop containing nucleoside triphosphate hydrolases"/>
    <property type="match status" value="1"/>
</dbReference>
<comment type="similarity">
    <text evidence="1">Belongs to the TRAFAC class TrmE-Era-EngA-EngB-Septin-like GTPase superfamily. AIG1/Toc34/Toc159-like paraseptin GTPase family. IAN subfamily.</text>
</comment>
<evidence type="ECO:0000256" key="2">
    <source>
        <dbReference type="ARBA" id="ARBA00022741"/>
    </source>
</evidence>
<dbReference type="eggNOG" id="ENOG502SN36">
    <property type="taxonomic scope" value="Eukaryota"/>
</dbReference>
<evidence type="ECO:0000256" key="4">
    <source>
        <dbReference type="SAM" id="MobiDB-lite"/>
    </source>
</evidence>
<dbReference type="EMBL" id="KB105523">
    <property type="protein sequence ID" value="ELK32231.1"/>
    <property type="molecule type" value="Genomic_DNA"/>
</dbReference>
<keyword evidence="2" id="KW-0547">Nucleotide-binding</keyword>